<dbReference type="PROSITE" id="PS01276">
    <property type="entry name" value="PEPTIDASE_U32"/>
    <property type="match status" value="1"/>
</dbReference>
<dbReference type="Pfam" id="PF12392">
    <property type="entry name" value="DUF3656"/>
    <property type="match status" value="1"/>
</dbReference>
<dbReference type="InterPro" id="IPR001539">
    <property type="entry name" value="Peptidase_U32"/>
</dbReference>
<accession>A0A6G2CRK8</accession>
<dbReference type="EMBL" id="WMQV01000060">
    <property type="protein sequence ID" value="MTL95557.1"/>
    <property type="molecule type" value="Genomic_DNA"/>
</dbReference>
<dbReference type="InterPro" id="IPR051454">
    <property type="entry name" value="RNA/ubiquinone_mod_enzymes"/>
</dbReference>
<proteinExistence type="predicted"/>
<dbReference type="Pfam" id="PF01136">
    <property type="entry name" value="Peptidase_U32"/>
    <property type="match status" value="2"/>
</dbReference>
<dbReference type="PANTHER" id="PTHR30217">
    <property type="entry name" value="PEPTIDASE U32 FAMILY"/>
    <property type="match status" value="1"/>
</dbReference>
<dbReference type="AlphaFoldDB" id="A0A6G2CRK8"/>
<dbReference type="RefSeq" id="WP_129821797.1">
    <property type="nucleotide sequence ID" value="NZ_JBKVEL010000031.1"/>
</dbReference>
<dbReference type="InterPro" id="IPR020988">
    <property type="entry name" value="Pept_U32_collagenase"/>
</dbReference>
<protein>
    <submittedName>
        <fullName evidence="1">U32 family peptidase</fullName>
    </submittedName>
</protein>
<name>A0A6G2CRK8_9FIRM</name>
<gene>
    <name evidence="1" type="ORF">GMA64_13575</name>
</gene>
<comment type="caution">
    <text evidence="1">The sequence shown here is derived from an EMBL/GenBank/DDBJ whole genome shotgun (WGS) entry which is preliminary data.</text>
</comment>
<evidence type="ECO:0000313" key="1">
    <source>
        <dbReference type="EMBL" id="MTL95557.1"/>
    </source>
</evidence>
<reference evidence="1" key="1">
    <citation type="journal article" date="2019" name="Nat. Med.">
        <title>A library of human gut bacterial isolates paired with longitudinal multiomics data enables mechanistic microbiome research.</title>
        <authorList>
            <person name="Poyet M."/>
            <person name="Groussin M."/>
            <person name="Gibbons S.M."/>
            <person name="Avila-Pacheco J."/>
            <person name="Jiang X."/>
            <person name="Kearney S.M."/>
            <person name="Perrotta A.R."/>
            <person name="Berdy B."/>
            <person name="Zhao S."/>
            <person name="Lieberman T.D."/>
            <person name="Swanson P.K."/>
            <person name="Smith M."/>
            <person name="Roesemann S."/>
            <person name="Alexander J.E."/>
            <person name="Rich S.A."/>
            <person name="Livny J."/>
            <person name="Vlamakis H."/>
            <person name="Clish C."/>
            <person name="Bullock K."/>
            <person name="Deik A."/>
            <person name="Scott J."/>
            <person name="Pierce K.A."/>
            <person name="Xavier R.J."/>
            <person name="Alm E.J."/>
        </authorList>
    </citation>
    <scope>NUCLEOTIDE SEQUENCE</scope>
    <source>
        <strain evidence="1">BIOML-A179</strain>
    </source>
</reference>
<organism evidence="1">
    <name type="scientific">Turicibacter sanguinis</name>
    <dbReference type="NCBI Taxonomy" id="154288"/>
    <lineage>
        <taxon>Bacteria</taxon>
        <taxon>Bacillati</taxon>
        <taxon>Bacillota</taxon>
        <taxon>Erysipelotrichia</taxon>
        <taxon>Erysipelotrichales</taxon>
        <taxon>Turicibacteraceae</taxon>
        <taxon>Turicibacter</taxon>
    </lineage>
</organism>
<sequence>MSTIELLAPVGHREGLLAAVSNGADAIYVGGSAFGARKEAAFSNEELIETIKYSHLHGVKVYVTVNTTIFDAELEALQEYIHFLYLNDVDAIIVQDIGVAHLVKELYPDFELHFSTQMTLHNTKGVEFAKSFGADRVVVARENTLEEIKAMKQAVDIDLEVFVHGALCVCYSGQCLMSSMIGARSGNRGACAQTCRLPYELVDLKSGETLDSNVGDFILSPRDLKTVDHIGELIEAGVTSFKIEGRLKKPEYVATVVKAYREAIDQYLENKKVKLSKQTHADMDQIFSRGFTKGFLFGEKGLNWMSADRPNHKGIKIGEVANVKGKRVTLKLTSALEVGDGLRFVGQKDQGLQVQKMFVKGQDVKLANPGLVDLDCPFPITKGMPVYKTTSVSLTKRVEVTEKTVPKIDIYGEVSAKLGEPLRIMVWDDASNMVTVETEELFEAASNTPLSKERLKQQLEKTGSTPFKFGYLSVNMDESVTMQISVINKIRREVLGQLELKRSRHFETREKTHVTLTNPQPAKHSETTTLSVSVRNLKQLKTILERQDIETIYYKEIKTLKKAVELAQQYNKIIIPQLPRIINDEEIKETVEILESLPLQTVMLGEYGMLEALKDSGYKLMSDFAFNNNNVQSIEALKQLGITQTTLSYEINQKQIRTLLKYASLPVEAIVFARIPMMITKHCPVKLLNQPNQEFCRLCLTTPFGLRDRKNKILPLLRTGNCITEIFNSQHLILIEFLQELQKMGVSKFRLEFTNETEAEMHQAITAYQTALQTKNIDVDWLEQYKQTQDYTKGHYHRGVE</sequence>
<dbReference type="PANTHER" id="PTHR30217:SF10">
    <property type="entry name" value="23S RRNA 5-HYDROXYCYTIDINE C2501 SYNTHASE"/>
    <property type="match status" value="1"/>
</dbReference>